<evidence type="ECO:0000256" key="5">
    <source>
        <dbReference type="SAM" id="SignalP"/>
    </source>
</evidence>
<reference evidence="7" key="2">
    <citation type="submission" date="2022-10" db="EMBL/GenBank/DDBJ databases">
        <authorList>
            <consortium name="ENA_rothamsted_submissions"/>
            <consortium name="culmorum"/>
            <person name="King R."/>
        </authorList>
    </citation>
    <scope>NUCLEOTIDE SEQUENCE</scope>
</reference>
<keyword evidence="3" id="KW-0964">Secreted</keyword>
<evidence type="ECO:0000256" key="1">
    <source>
        <dbReference type="ARBA" id="ARBA00004613"/>
    </source>
</evidence>
<comment type="subcellular location">
    <subcellularLocation>
        <location evidence="1">Secreted</location>
    </subcellularLocation>
</comment>
<accession>A0A9N9S028</accession>
<feature type="domain" description="Lipase" evidence="6">
    <location>
        <begin position="24"/>
        <end position="275"/>
    </location>
</feature>
<evidence type="ECO:0000313" key="7">
    <source>
        <dbReference type="EMBL" id="CAG9806619.1"/>
    </source>
</evidence>
<dbReference type="InterPro" id="IPR000734">
    <property type="entry name" value="TAG_lipase"/>
</dbReference>
<keyword evidence="8" id="KW-1185">Reference proteome</keyword>
<dbReference type="GO" id="GO:0016042">
    <property type="term" value="P:lipid catabolic process"/>
    <property type="evidence" value="ECO:0007669"/>
    <property type="project" value="TreeGrafter"/>
</dbReference>
<protein>
    <recommendedName>
        <fullName evidence="6">Lipase domain-containing protein</fullName>
    </recommendedName>
</protein>
<evidence type="ECO:0000313" key="8">
    <source>
        <dbReference type="Proteomes" id="UP001153620"/>
    </source>
</evidence>
<dbReference type="PRINTS" id="PR00821">
    <property type="entry name" value="TAGLIPASE"/>
</dbReference>
<dbReference type="EMBL" id="OU895879">
    <property type="protein sequence ID" value="CAG9806619.1"/>
    <property type="molecule type" value="Genomic_DNA"/>
</dbReference>
<dbReference type="InterPro" id="IPR029058">
    <property type="entry name" value="AB_hydrolase_fold"/>
</dbReference>
<dbReference type="Proteomes" id="UP001153620">
    <property type="component" value="Chromosome 3"/>
</dbReference>
<dbReference type="Pfam" id="PF00151">
    <property type="entry name" value="Lipase"/>
    <property type="match status" value="1"/>
</dbReference>
<dbReference type="OrthoDB" id="199913at2759"/>
<comment type="similarity">
    <text evidence="2 4">Belongs to the AB hydrolase superfamily. Lipase family.</text>
</comment>
<keyword evidence="5" id="KW-0732">Signal</keyword>
<evidence type="ECO:0000256" key="3">
    <source>
        <dbReference type="ARBA" id="ARBA00022525"/>
    </source>
</evidence>
<evidence type="ECO:0000259" key="6">
    <source>
        <dbReference type="Pfam" id="PF00151"/>
    </source>
</evidence>
<dbReference type="Gene3D" id="3.40.50.1820">
    <property type="entry name" value="alpha/beta hydrolase"/>
    <property type="match status" value="1"/>
</dbReference>
<dbReference type="CDD" id="cd00707">
    <property type="entry name" value="Pancreat_lipase_like"/>
    <property type="match status" value="1"/>
</dbReference>
<dbReference type="SUPFAM" id="SSF53474">
    <property type="entry name" value="alpha/beta-Hydrolases"/>
    <property type="match status" value="1"/>
</dbReference>
<dbReference type="InterPro" id="IPR013818">
    <property type="entry name" value="Lipase"/>
</dbReference>
<proteinExistence type="inferred from homology"/>
<gene>
    <name evidence="7" type="ORF">CHIRRI_LOCUS9474</name>
</gene>
<dbReference type="PANTHER" id="PTHR11610:SF150">
    <property type="entry name" value="FI01825P-RELATED"/>
    <property type="match status" value="1"/>
</dbReference>
<dbReference type="GO" id="GO:0005615">
    <property type="term" value="C:extracellular space"/>
    <property type="evidence" value="ECO:0007669"/>
    <property type="project" value="TreeGrafter"/>
</dbReference>
<feature type="chain" id="PRO_5040271957" description="Lipase domain-containing protein" evidence="5">
    <location>
        <begin position="17"/>
        <end position="315"/>
    </location>
</feature>
<dbReference type="GO" id="GO:0016298">
    <property type="term" value="F:lipase activity"/>
    <property type="evidence" value="ECO:0007669"/>
    <property type="project" value="InterPro"/>
</dbReference>
<dbReference type="AlphaFoldDB" id="A0A9N9S028"/>
<organism evidence="7 8">
    <name type="scientific">Chironomus riparius</name>
    <dbReference type="NCBI Taxonomy" id="315576"/>
    <lineage>
        <taxon>Eukaryota</taxon>
        <taxon>Metazoa</taxon>
        <taxon>Ecdysozoa</taxon>
        <taxon>Arthropoda</taxon>
        <taxon>Hexapoda</taxon>
        <taxon>Insecta</taxon>
        <taxon>Pterygota</taxon>
        <taxon>Neoptera</taxon>
        <taxon>Endopterygota</taxon>
        <taxon>Diptera</taxon>
        <taxon>Nematocera</taxon>
        <taxon>Chironomoidea</taxon>
        <taxon>Chironomidae</taxon>
        <taxon>Chironominae</taxon>
        <taxon>Chironomus</taxon>
    </lineage>
</organism>
<dbReference type="PANTHER" id="PTHR11610">
    <property type="entry name" value="LIPASE"/>
    <property type="match status" value="1"/>
</dbReference>
<feature type="signal peptide" evidence="5">
    <location>
        <begin position="1"/>
        <end position="16"/>
    </location>
</feature>
<reference evidence="7" key="1">
    <citation type="submission" date="2022-01" db="EMBL/GenBank/DDBJ databases">
        <authorList>
            <person name="King R."/>
        </authorList>
    </citation>
    <scope>NUCLEOTIDE SEQUENCE</scope>
</reference>
<sequence>MKIAIAFLSFIVLAHTIPIEELEPVEIEPQFDVYRDVRLLLSTRRNRGSPIRISFRNAESIRASPFDPAKPTRVLIHGWWEDDTSAISVDTSEELLNYYDFNVIFVDWSVGAQTINYIGAANRVETVGFFVASQLNFMREYKFVDFDRLHVIGFSLGAHIAGHTGKNTNGEIHTIVGLDPAGPLFSERRPDGRIDANDARYVECLHTNGGLIGAGIGTAICQADFFPNGGSSQPGCWTNTCSHGRAVAFYVESIIDNSFHATRCETERDASRESCNAGTGFWFGGEPSNARFNLTGIFHFRTNRDYPYAQGPARP</sequence>
<evidence type="ECO:0000256" key="4">
    <source>
        <dbReference type="RuleBase" id="RU004262"/>
    </source>
</evidence>
<dbReference type="InterPro" id="IPR033906">
    <property type="entry name" value="Lipase_N"/>
</dbReference>
<name>A0A9N9S028_9DIPT</name>
<evidence type="ECO:0000256" key="2">
    <source>
        <dbReference type="ARBA" id="ARBA00010701"/>
    </source>
</evidence>
<dbReference type="GO" id="GO:0017171">
    <property type="term" value="F:serine hydrolase activity"/>
    <property type="evidence" value="ECO:0007669"/>
    <property type="project" value="TreeGrafter"/>
</dbReference>